<dbReference type="PANTHER" id="PTHR43423">
    <property type="entry name" value="ABC TRANSPORTER I FAMILY MEMBER 17"/>
    <property type="match status" value="1"/>
</dbReference>
<dbReference type="SUPFAM" id="SSF52540">
    <property type="entry name" value="P-loop containing nucleoside triphosphate hydrolases"/>
    <property type="match status" value="1"/>
</dbReference>
<dbReference type="AlphaFoldDB" id="A0A143HF29"/>
<dbReference type="GO" id="GO:0035435">
    <property type="term" value="P:phosphate ion transmembrane transport"/>
    <property type="evidence" value="ECO:0007669"/>
    <property type="project" value="InterPro"/>
</dbReference>
<evidence type="ECO:0000256" key="2">
    <source>
        <dbReference type="ARBA" id="ARBA00022741"/>
    </source>
</evidence>
<organism evidence="5 6">
    <name type="scientific">Rummeliibacillus stabekisii</name>
    <dbReference type="NCBI Taxonomy" id="241244"/>
    <lineage>
        <taxon>Bacteria</taxon>
        <taxon>Bacillati</taxon>
        <taxon>Bacillota</taxon>
        <taxon>Bacilli</taxon>
        <taxon>Bacillales</taxon>
        <taxon>Caryophanaceae</taxon>
        <taxon>Rummeliibacillus</taxon>
    </lineage>
</organism>
<sequence>MNSIEPSAIHFKHIEYETGGQHILRNITGSISAGKITALVGPSGAGKTTLLRLCNGLISPTAGEIFINQTPIASIDPISLRRRAGMALQSAPMLNGTVFENLALPRQLQNRSLDKKEAIKLLDDVGLKPENLKKSIRELSGGQRQRVSLARTLVNRPSILLLDEITSALDPSSIKEVETLIKRLNEKDQTTIIWITHNLEQAVRMGHYAWVMAEGKLIEAGESSLLKNPNEEITKRFIKGELV</sequence>
<dbReference type="Pfam" id="PF00005">
    <property type="entry name" value="ABC_tran"/>
    <property type="match status" value="1"/>
</dbReference>
<dbReference type="PROSITE" id="PS50893">
    <property type="entry name" value="ABC_TRANSPORTER_2"/>
    <property type="match status" value="1"/>
</dbReference>
<keyword evidence="3 5" id="KW-0067">ATP-binding</keyword>
<dbReference type="STRING" id="241244.ATY39_12140"/>
<keyword evidence="2" id="KW-0547">Nucleotide-binding</keyword>
<dbReference type="InterPro" id="IPR027417">
    <property type="entry name" value="P-loop_NTPase"/>
</dbReference>
<accession>A0A143HF29</accession>
<dbReference type="InterPro" id="IPR017871">
    <property type="entry name" value="ABC_transporter-like_CS"/>
</dbReference>
<proteinExistence type="predicted"/>
<dbReference type="PANTHER" id="PTHR43423:SF1">
    <property type="entry name" value="ABC TRANSPORTER I FAMILY MEMBER 17"/>
    <property type="match status" value="1"/>
</dbReference>
<evidence type="ECO:0000313" key="5">
    <source>
        <dbReference type="EMBL" id="AMX00101.1"/>
    </source>
</evidence>
<reference evidence="5 6" key="1">
    <citation type="journal article" date="2016" name="Genome Announc.">
        <title>Whole-Genome Sequence of Rummeliibacillus stabekisii Strain PP9 Isolated from Antarctic Soil.</title>
        <authorList>
            <person name="da Mota F.F."/>
            <person name="Vollu R.E."/>
            <person name="Jurelevicius D."/>
            <person name="Seldin L."/>
        </authorList>
    </citation>
    <scope>NUCLEOTIDE SEQUENCE [LARGE SCALE GENOMIC DNA]</scope>
    <source>
        <strain evidence="5 6">PP9</strain>
    </source>
</reference>
<dbReference type="GO" id="GO:0016020">
    <property type="term" value="C:membrane"/>
    <property type="evidence" value="ECO:0007669"/>
    <property type="project" value="InterPro"/>
</dbReference>
<dbReference type="OrthoDB" id="9804199at2"/>
<dbReference type="GO" id="GO:0016887">
    <property type="term" value="F:ATP hydrolysis activity"/>
    <property type="evidence" value="ECO:0007669"/>
    <property type="project" value="InterPro"/>
</dbReference>
<keyword evidence="6" id="KW-1185">Reference proteome</keyword>
<protein>
    <submittedName>
        <fullName evidence="5">Phosphate ABC transporter ATP-binding protein</fullName>
    </submittedName>
</protein>
<evidence type="ECO:0000256" key="3">
    <source>
        <dbReference type="ARBA" id="ARBA00022840"/>
    </source>
</evidence>
<dbReference type="KEGG" id="rst:ATY39_12140"/>
<dbReference type="PRINTS" id="PR00364">
    <property type="entry name" value="DISEASERSIST"/>
</dbReference>
<dbReference type="Proteomes" id="UP000076021">
    <property type="component" value="Chromosome"/>
</dbReference>
<dbReference type="SMART" id="SM00382">
    <property type="entry name" value="AAA"/>
    <property type="match status" value="1"/>
</dbReference>
<evidence type="ECO:0000313" key="6">
    <source>
        <dbReference type="Proteomes" id="UP000076021"/>
    </source>
</evidence>
<dbReference type="InterPro" id="IPR005670">
    <property type="entry name" value="PstB-like"/>
</dbReference>
<dbReference type="PROSITE" id="PS00211">
    <property type="entry name" value="ABC_TRANSPORTER_1"/>
    <property type="match status" value="1"/>
</dbReference>
<dbReference type="InterPro" id="IPR003439">
    <property type="entry name" value="ABC_transporter-like_ATP-bd"/>
</dbReference>
<gene>
    <name evidence="5" type="ORF">ATY39_12140</name>
</gene>
<dbReference type="InterPro" id="IPR003593">
    <property type="entry name" value="AAA+_ATPase"/>
</dbReference>
<dbReference type="EMBL" id="CP014806">
    <property type="protein sequence ID" value="AMX00101.1"/>
    <property type="molecule type" value="Genomic_DNA"/>
</dbReference>
<dbReference type="Gene3D" id="3.40.50.300">
    <property type="entry name" value="P-loop containing nucleotide triphosphate hydrolases"/>
    <property type="match status" value="1"/>
</dbReference>
<dbReference type="CDD" id="cd03260">
    <property type="entry name" value="ABC_PstB_phosphate_transporter"/>
    <property type="match status" value="1"/>
</dbReference>
<dbReference type="GO" id="GO:0005315">
    <property type="term" value="F:phosphate transmembrane transporter activity"/>
    <property type="evidence" value="ECO:0007669"/>
    <property type="project" value="InterPro"/>
</dbReference>
<name>A0A143HF29_9BACL</name>
<dbReference type="GO" id="GO:0005524">
    <property type="term" value="F:ATP binding"/>
    <property type="evidence" value="ECO:0007669"/>
    <property type="project" value="UniProtKB-KW"/>
</dbReference>
<reference evidence="6" key="2">
    <citation type="submission" date="2016-03" db="EMBL/GenBank/DDBJ databases">
        <authorList>
            <person name="Ploux O."/>
        </authorList>
    </citation>
    <scope>NUCLEOTIDE SEQUENCE [LARGE SCALE GENOMIC DNA]</scope>
    <source>
        <strain evidence="6">PP9</strain>
    </source>
</reference>
<evidence type="ECO:0000256" key="1">
    <source>
        <dbReference type="ARBA" id="ARBA00022448"/>
    </source>
</evidence>
<feature type="domain" description="ABC transporter" evidence="4">
    <location>
        <begin position="9"/>
        <end position="239"/>
    </location>
</feature>
<keyword evidence="1" id="KW-0813">Transport</keyword>
<evidence type="ECO:0000259" key="4">
    <source>
        <dbReference type="PROSITE" id="PS50893"/>
    </source>
</evidence>